<dbReference type="PANTHER" id="PTHR43795">
    <property type="entry name" value="BIFUNCTIONAL ASPARTATE AMINOTRANSFERASE AND GLUTAMATE/ASPARTATE-PREPHENATE AMINOTRANSFERASE-RELATED"/>
    <property type="match status" value="1"/>
</dbReference>
<dbReference type="GO" id="GO:0006520">
    <property type="term" value="P:amino acid metabolic process"/>
    <property type="evidence" value="ECO:0007669"/>
    <property type="project" value="TreeGrafter"/>
</dbReference>
<proteinExistence type="predicted"/>
<protein>
    <submittedName>
        <fullName evidence="3">Putative Aspartate 4-decarboxylase</fullName>
    </submittedName>
</protein>
<dbReference type="EMBL" id="LT799839">
    <property type="protein sequence ID" value="SLK16579.1"/>
    <property type="molecule type" value="Genomic_DNA"/>
</dbReference>
<dbReference type="InterPro" id="IPR004839">
    <property type="entry name" value="Aminotransferase_I/II_large"/>
</dbReference>
<evidence type="ECO:0000313" key="3">
    <source>
        <dbReference type="EMBL" id="SLK16579.1"/>
    </source>
</evidence>
<reference evidence="4" key="1">
    <citation type="submission" date="2017-03" db="EMBL/GenBank/DDBJ databases">
        <authorList>
            <person name="Falquet L."/>
            <person name="Falquet L."/>
        </authorList>
    </citation>
    <scope>NUCLEOTIDE SEQUENCE [LARGE SCALE GENOMIC DNA]</scope>
</reference>
<dbReference type="GO" id="GO:0030170">
    <property type="term" value="F:pyridoxal phosphate binding"/>
    <property type="evidence" value="ECO:0007669"/>
    <property type="project" value="InterPro"/>
</dbReference>
<dbReference type="InterPro" id="IPR015421">
    <property type="entry name" value="PyrdxlP-dep_Trfase_major"/>
</dbReference>
<dbReference type="STRING" id="1351755.CCH01_10730"/>
<dbReference type="Proteomes" id="UP000190476">
    <property type="component" value="Chromosome I"/>
</dbReference>
<dbReference type="SUPFAM" id="SSF53383">
    <property type="entry name" value="PLP-dependent transferases"/>
    <property type="match status" value="1"/>
</dbReference>
<evidence type="ECO:0000259" key="2">
    <source>
        <dbReference type="Pfam" id="PF00155"/>
    </source>
</evidence>
<name>S6EQD8_9CLOT</name>
<dbReference type="GO" id="GO:0008483">
    <property type="term" value="F:transaminase activity"/>
    <property type="evidence" value="ECO:0007669"/>
    <property type="project" value="TreeGrafter"/>
</dbReference>
<evidence type="ECO:0000313" key="4">
    <source>
        <dbReference type="Proteomes" id="UP000190476"/>
    </source>
</evidence>
<keyword evidence="4" id="KW-1185">Reference proteome</keyword>
<sequence>MLTHIEKIVHDYLVQEMCYNNPPSGKFNIFAVEGATAAMCYIFDTLNSNNLLKSKDKIALMVPIFTPYLEIPHLPRYDLDVVYILANEYSDDGTHTWQYPKRELEKLKDSSIKALFIVNPSNPPSVAINKEGRENLVSIIKNYNKDLMIISDDVYGTFVNGFRSLIADLPYNTIGVYSLSKYFGVTGCFKSYRWTFYSSTSTNGIFLCLLFIR</sequence>
<evidence type="ECO:0000256" key="1">
    <source>
        <dbReference type="ARBA" id="ARBA00022898"/>
    </source>
</evidence>
<organism evidence="3 4">
    <name type="scientific">Clostridium chauvoei JF4335</name>
    <dbReference type="NCBI Taxonomy" id="1351755"/>
    <lineage>
        <taxon>Bacteria</taxon>
        <taxon>Bacillati</taxon>
        <taxon>Bacillota</taxon>
        <taxon>Clostridia</taxon>
        <taxon>Eubacteriales</taxon>
        <taxon>Clostridiaceae</taxon>
        <taxon>Clostridium</taxon>
    </lineage>
</organism>
<dbReference type="PANTHER" id="PTHR43795:SF2">
    <property type="entry name" value="BIFUNCTIONAL ASPARTATE AMINOTRANSFERASE AND GLUTAMATE_ASPARTATE-PREPHENATE AMINOTRANSFERASE"/>
    <property type="match status" value="1"/>
</dbReference>
<dbReference type="Gene3D" id="3.40.640.10">
    <property type="entry name" value="Type I PLP-dependent aspartate aminotransferase-like (Major domain)"/>
    <property type="match status" value="1"/>
</dbReference>
<feature type="domain" description="Aminotransferase class I/classII large" evidence="2">
    <location>
        <begin position="53"/>
        <end position="187"/>
    </location>
</feature>
<keyword evidence="1" id="KW-0663">Pyridoxal phosphate</keyword>
<dbReference type="InterPro" id="IPR050478">
    <property type="entry name" value="Ethylene_sulfur-biosynth"/>
</dbReference>
<dbReference type="InterPro" id="IPR015424">
    <property type="entry name" value="PyrdxlP-dep_Trfase"/>
</dbReference>
<accession>S6EQD8</accession>
<dbReference type="AlphaFoldDB" id="S6EQD8"/>
<dbReference type="Pfam" id="PF00155">
    <property type="entry name" value="Aminotran_1_2"/>
    <property type="match status" value="1"/>
</dbReference>
<gene>
    <name evidence="3" type="ORF">CCH01_10730</name>
</gene>